<sequence>VNSLPMTQWKRVIQCYIEPLVMYDSDESRTMNEQSDHWKPERCVFTEED</sequence>
<organism evidence="1">
    <name type="scientific">Arion vulgaris</name>
    <dbReference type="NCBI Taxonomy" id="1028688"/>
    <lineage>
        <taxon>Eukaryota</taxon>
        <taxon>Metazoa</taxon>
        <taxon>Spiralia</taxon>
        <taxon>Lophotrochozoa</taxon>
        <taxon>Mollusca</taxon>
        <taxon>Gastropoda</taxon>
        <taxon>Heterobranchia</taxon>
        <taxon>Euthyneura</taxon>
        <taxon>Panpulmonata</taxon>
        <taxon>Eupulmonata</taxon>
        <taxon>Stylommatophora</taxon>
        <taxon>Helicina</taxon>
        <taxon>Arionoidea</taxon>
        <taxon>Arionidae</taxon>
        <taxon>Arion</taxon>
    </lineage>
</organism>
<proteinExistence type="predicted"/>
<evidence type="ECO:0000313" key="1">
    <source>
        <dbReference type="EMBL" id="CEK81354.1"/>
    </source>
</evidence>
<protein>
    <submittedName>
        <fullName evidence="1">Uncharacterized protein</fullName>
    </submittedName>
</protein>
<dbReference type="EMBL" id="HACG01034489">
    <property type="protein sequence ID" value="CEK81354.1"/>
    <property type="molecule type" value="Transcribed_RNA"/>
</dbReference>
<dbReference type="AlphaFoldDB" id="A0A0B7AK13"/>
<feature type="non-terminal residue" evidence="1">
    <location>
        <position position="1"/>
    </location>
</feature>
<accession>A0A0B7AK13</accession>
<reference evidence="1" key="1">
    <citation type="submission" date="2014-12" db="EMBL/GenBank/DDBJ databases">
        <title>Insight into the proteome of Arion vulgaris.</title>
        <authorList>
            <person name="Aradska J."/>
            <person name="Bulat T."/>
            <person name="Smidak R."/>
            <person name="Sarate P."/>
            <person name="Gangsoo J."/>
            <person name="Sialana F."/>
            <person name="Bilban M."/>
            <person name="Lubec G."/>
        </authorList>
    </citation>
    <scope>NUCLEOTIDE SEQUENCE</scope>
    <source>
        <tissue evidence="1">Skin</tissue>
    </source>
</reference>
<gene>
    <name evidence="1" type="primary">ORF125594</name>
</gene>
<name>A0A0B7AK13_9EUPU</name>